<proteinExistence type="predicted"/>
<reference evidence="1" key="1">
    <citation type="submission" date="2020-02" db="EMBL/GenBank/DDBJ databases">
        <authorList>
            <person name="Meier V. D."/>
        </authorList>
    </citation>
    <scope>NUCLEOTIDE SEQUENCE</scope>
    <source>
        <strain evidence="1">AVDCRST_MAG96</strain>
    </source>
</reference>
<evidence type="ECO:0000313" key="1">
    <source>
        <dbReference type="EMBL" id="CAA9479212.1"/>
    </source>
</evidence>
<accession>A0A6J4RPX8</accession>
<dbReference type="EMBL" id="CADCVN010000347">
    <property type="protein sequence ID" value="CAA9479212.1"/>
    <property type="molecule type" value="Genomic_DNA"/>
</dbReference>
<organism evidence="1">
    <name type="scientific">uncultured Segetibacter sp</name>
    <dbReference type="NCBI Taxonomy" id="481133"/>
    <lineage>
        <taxon>Bacteria</taxon>
        <taxon>Pseudomonadati</taxon>
        <taxon>Bacteroidota</taxon>
        <taxon>Chitinophagia</taxon>
        <taxon>Chitinophagales</taxon>
        <taxon>Chitinophagaceae</taxon>
        <taxon>Segetibacter</taxon>
        <taxon>environmental samples</taxon>
    </lineage>
</organism>
<dbReference type="AlphaFoldDB" id="A0A6J4RPX8"/>
<name>A0A6J4RPX8_9BACT</name>
<protein>
    <submittedName>
        <fullName evidence="1">Uncharacterized protein</fullName>
    </submittedName>
</protein>
<sequence>MHYLQGAQRKNYANITSFLVKFLIKENGKQKKSIFAAPTFLQPFLDAANLS</sequence>
<gene>
    <name evidence="1" type="ORF">AVDCRST_MAG96-918</name>
</gene>